<evidence type="ECO:0000313" key="2">
    <source>
        <dbReference type="Proteomes" id="UP000826195"/>
    </source>
</evidence>
<sequence length="99" mass="11331">MNSLLSPLQRVKYRHAVRVYSRLPRGYQVNPLVVGYPASKKSAATLLTKSAESHPAVRCETTRKQRAQKLRPIIRIRVVVVKNPEVNLNNVREKRKSKS</sequence>
<dbReference type="AlphaFoldDB" id="A0AAV7J538"/>
<protein>
    <submittedName>
        <fullName evidence="1">Uncharacterized protein</fullName>
    </submittedName>
</protein>
<dbReference type="EMBL" id="JAHXZJ010000001">
    <property type="protein sequence ID" value="KAH0566813.1"/>
    <property type="molecule type" value="Genomic_DNA"/>
</dbReference>
<accession>A0AAV7J538</accession>
<organism evidence="1 2">
    <name type="scientific">Cotesia glomerata</name>
    <name type="common">Lepidopteran parasitic wasp</name>
    <name type="synonym">Apanteles glomeratus</name>
    <dbReference type="NCBI Taxonomy" id="32391"/>
    <lineage>
        <taxon>Eukaryota</taxon>
        <taxon>Metazoa</taxon>
        <taxon>Ecdysozoa</taxon>
        <taxon>Arthropoda</taxon>
        <taxon>Hexapoda</taxon>
        <taxon>Insecta</taxon>
        <taxon>Pterygota</taxon>
        <taxon>Neoptera</taxon>
        <taxon>Endopterygota</taxon>
        <taxon>Hymenoptera</taxon>
        <taxon>Apocrita</taxon>
        <taxon>Ichneumonoidea</taxon>
        <taxon>Braconidae</taxon>
        <taxon>Microgastrinae</taxon>
        <taxon>Cotesia</taxon>
    </lineage>
</organism>
<comment type="caution">
    <text evidence="1">The sequence shown here is derived from an EMBL/GenBank/DDBJ whole genome shotgun (WGS) entry which is preliminary data.</text>
</comment>
<evidence type="ECO:0000313" key="1">
    <source>
        <dbReference type="EMBL" id="KAH0566813.1"/>
    </source>
</evidence>
<keyword evidence="2" id="KW-1185">Reference proteome</keyword>
<name>A0AAV7J538_COTGL</name>
<dbReference type="Proteomes" id="UP000826195">
    <property type="component" value="Unassembled WGS sequence"/>
</dbReference>
<proteinExistence type="predicted"/>
<reference evidence="1 2" key="1">
    <citation type="journal article" date="2021" name="J. Hered.">
        <title>A chromosome-level genome assembly of the parasitoid wasp, Cotesia glomerata (Hymenoptera: Braconidae).</title>
        <authorList>
            <person name="Pinto B.J."/>
            <person name="Weis J.J."/>
            <person name="Gamble T."/>
            <person name="Ode P.J."/>
            <person name="Paul R."/>
            <person name="Zaspel J.M."/>
        </authorList>
    </citation>
    <scope>NUCLEOTIDE SEQUENCE [LARGE SCALE GENOMIC DNA]</scope>
    <source>
        <strain evidence="1">CgM1</strain>
    </source>
</reference>
<gene>
    <name evidence="1" type="ORF">KQX54_004498</name>
</gene>